<evidence type="ECO:0000313" key="4">
    <source>
        <dbReference type="Proteomes" id="UP001294570"/>
    </source>
</evidence>
<accession>A0ABU5GUU8</accession>
<reference evidence="3 4" key="1">
    <citation type="submission" date="2023-12" db="EMBL/GenBank/DDBJ databases">
        <title>Denitrificimonas halotolerans sp. nov.,a novel species isolated from landfill leachate.</title>
        <authorList>
            <person name="Wang S."/>
        </authorList>
    </citation>
    <scope>NUCLEOTIDE SEQUENCE [LARGE SCALE GENOMIC DNA]</scope>
    <source>
        <strain evidence="3 4">JX-1</strain>
    </source>
</reference>
<gene>
    <name evidence="3" type="ORF">TOI97_12945</name>
</gene>
<dbReference type="InterPro" id="IPR010095">
    <property type="entry name" value="Cas12f1-like_TNB"/>
</dbReference>
<evidence type="ECO:0000313" key="3">
    <source>
        <dbReference type="EMBL" id="MDY7220465.1"/>
    </source>
</evidence>
<keyword evidence="4" id="KW-1185">Reference proteome</keyword>
<dbReference type="RefSeq" id="WP_321554553.1">
    <property type="nucleotide sequence ID" value="NZ_JAXIVU010000034.1"/>
</dbReference>
<organism evidence="3 4">
    <name type="scientific">Denitrificimonas halotolerans</name>
    <dbReference type="NCBI Taxonomy" id="3098930"/>
    <lineage>
        <taxon>Bacteria</taxon>
        <taxon>Pseudomonadati</taxon>
        <taxon>Pseudomonadota</taxon>
        <taxon>Gammaproteobacteria</taxon>
        <taxon>Pseudomonadales</taxon>
        <taxon>Pseudomonadaceae</taxon>
        <taxon>Denitrificimonas</taxon>
    </lineage>
</organism>
<dbReference type="EMBL" id="JAXIVU010000034">
    <property type="protein sequence ID" value="MDY7220465.1"/>
    <property type="molecule type" value="Genomic_DNA"/>
</dbReference>
<dbReference type="Proteomes" id="UP001294570">
    <property type="component" value="Unassembled WGS sequence"/>
</dbReference>
<protein>
    <submittedName>
        <fullName evidence="3">Zinc ribbon domain-containing protein</fullName>
    </submittedName>
</protein>
<name>A0ABU5GUU8_9GAMM</name>
<comment type="caution">
    <text evidence="3">The sequence shown here is derived from an EMBL/GenBank/DDBJ whole genome shotgun (WGS) entry which is preliminary data.</text>
</comment>
<proteinExistence type="predicted"/>
<keyword evidence="1" id="KW-0238">DNA-binding</keyword>
<evidence type="ECO:0000259" key="2">
    <source>
        <dbReference type="Pfam" id="PF07282"/>
    </source>
</evidence>
<feature type="domain" description="Cas12f1-like TNB" evidence="2">
    <location>
        <begin position="2"/>
        <end position="46"/>
    </location>
</feature>
<evidence type="ECO:0000256" key="1">
    <source>
        <dbReference type="ARBA" id="ARBA00023125"/>
    </source>
</evidence>
<dbReference type="Pfam" id="PF07282">
    <property type="entry name" value="Cas12f1-like_TNB"/>
    <property type="match status" value="1"/>
</dbReference>
<sequence length="61" mass="6355">MTQAYSSCGSLPESRLKGIAGLGIREWTCSGCGVTHDLDINAAQNIPAVGHGRLTVEISVL</sequence>